<evidence type="ECO:0000313" key="2">
    <source>
        <dbReference type="Proteomes" id="UP000178606"/>
    </source>
</evidence>
<dbReference type="EMBL" id="MFKF01000328">
    <property type="protein sequence ID" value="OGG46257.1"/>
    <property type="molecule type" value="Genomic_DNA"/>
</dbReference>
<dbReference type="AlphaFoldDB" id="A0A1F6CBC3"/>
<accession>A0A1F6CBC3</accession>
<proteinExistence type="predicted"/>
<protein>
    <submittedName>
        <fullName evidence="1">Uncharacterized protein</fullName>
    </submittedName>
</protein>
<dbReference type="Proteomes" id="UP000178606">
    <property type="component" value="Unassembled WGS sequence"/>
</dbReference>
<organism evidence="1 2">
    <name type="scientific">Handelsmanbacteria sp. (strain RIFCSPLOWO2_12_FULL_64_10)</name>
    <dbReference type="NCBI Taxonomy" id="1817868"/>
    <lineage>
        <taxon>Bacteria</taxon>
        <taxon>Candidatus Handelsmaniibacteriota</taxon>
    </lineage>
</organism>
<comment type="caution">
    <text evidence="1">The sequence shown here is derived from an EMBL/GenBank/DDBJ whole genome shotgun (WGS) entry which is preliminary data.</text>
</comment>
<evidence type="ECO:0000313" key="1">
    <source>
        <dbReference type="EMBL" id="OGG46257.1"/>
    </source>
</evidence>
<gene>
    <name evidence="1" type="ORF">A3F84_07860</name>
</gene>
<name>A0A1F6CBC3_HANXR</name>
<reference evidence="1 2" key="1">
    <citation type="journal article" date="2016" name="Nat. Commun.">
        <title>Thousands of microbial genomes shed light on interconnected biogeochemical processes in an aquifer system.</title>
        <authorList>
            <person name="Anantharaman K."/>
            <person name="Brown C.T."/>
            <person name="Hug L.A."/>
            <person name="Sharon I."/>
            <person name="Castelle C.J."/>
            <person name="Probst A.J."/>
            <person name="Thomas B.C."/>
            <person name="Singh A."/>
            <person name="Wilkins M.J."/>
            <person name="Karaoz U."/>
            <person name="Brodie E.L."/>
            <person name="Williams K.H."/>
            <person name="Hubbard S.S."/>
            <person name="Banfield J.F."/>
        </authorList>
    </citation>
    <scope>NUCLEOTIDE SEQUENCE [LARGE SCALE GENOMIC DNA]</scope>
    <source>
        <strain evidence="2">RIFCSPLOWO2_12_FULL_64_10</strain>
    </source>
</reference>
<sequence length="73" mass="8044">MDYGKFTEGDGIIMELAALRGVAGVLNEFGQFNPEDDEHNAIYNGLGVLLFGIAHRIEQHVERATWPEAEKAA</sequence>